<evidence type="ECO:0008006" key="4">
    <source>
        <dbReference type="Google" id="ProtNLM"/>
    </source>
</evidence>
<dbReference type="eggNOG" id="ENOG5032YSA">
    <property type="taxonomic scope" value="Bacteria"/>
</dbReference>
<protein>
    <recommendedName>
        <fullName evidence="4">Potassium channel domain-containing protein</fullName>
    </recommendedName>
</protein>
<evidence type="ECO:0000313" key="3">
    <source>
        <dbReference type="Proteomes" id="UP000029385"/>
    </source>
</evidence>
<dbReference type="STRING" id="1121015.GCA_000420545_00666"/>
<keyword evidence="1" id="KW-0472">Membrane</keyword>
<keyword evidence="1" id="KW-1133">Transmembrane helix</keyword>
<evidence type="ECO:0000313" key="2">
    <source>
        <dbReference type="EMBL" id="KFN43454.1"/>
    </source>
</evidence>
<feature type="transmembrane region" description="Helical" evidence="1">
    <location>
        <begin position="27"/>
        <end position="49"/>
    </location>
</feature>
<dbReference type="EMBL" id="AVCI01000005">
    <property type="protein sequence ID" value="KFN43454.1"/>
    <property type="molecule type" value="Genomic_DNA"/>
</dbReference>
<accession>A0A091AXW3</accession>
<gene>
    <name evidence="2" type="ORF">N789_09265</name>
</gene>
<comment type="caution">
    <text evidence="2">The sequence shown here is derived from an EMBL/GenBank/DDBJ whole genome shotgun (WGS) entry which is preliminary data.</text>
</comment>
<proteinExistence type="predicted"/>
<name>A0A091AXW3_9GAMM</name>
<dbReference type="Gene3D" id="1.10.287.70">
    <property type="match status" value="1"/>
</dbReference>
<keyword evidence="3" id="KW-1185">Reference proteome</keyword>
<organism evidence="2 3">
    <name type="scientific">Arenimonas oryziterrae DSM 21050 = YC6267</name>
    <dbReference type="NCBI Taxonomy" id="1121015"/>
    <lineage>
        <taxon>Bacteria</taxon>
        <taxon>Pseudomonadati</taxon>
        <taxon>Pseudomonadota</taxon>
        <taxon>Gammaproteobacteria</taxon>
        <taxon>Lysobacterales</taxon>
        <taxon>Lysobacteraceae</taxon>
        <taxon>Arenimonas</taxon>
    </lineage>
</organism>
<dbReference type="PATRIC" id="fig|1121015.4.peg.1342"/>
<dbReference type="SUPFAM" id="SSF81324">
    <property type="entry name" value="Voltage-gated potassium channels"/>
    <property type="match status" value="1"/>
</dbReference>
<sequence>MAKKKPFLQFERRHEALLAWPAFFRRLMLSAAIGFGLILVSLAVGMLGYHGTEGLDWLDSFLNASMILSGMGPLWDPRTDGGKIFAGIYALYSGLMVLAIAGVTFAPMIHRVLHAFHAESDNDPS</sequence>
<evidence type="ECO:0000256" key="1">
    <source>
        <dbReference type="SAM" id="Phobius"/>
    </source>
</evidence>
<reference evidence="2 3" key="1">
    <citation type="submission" date="2013-09" db="EMBL/GenBank/DDBJ databases">
        <title>Genome sequencing of Arenimonas oryziterrae.</title>
        <authorList>
            <person name="Chen F."/>
            <person name="Wang G."/>
        </authorList>
    </citation>
    <scope>NUCLEOTIDE SEQUENCE [LARGE SCALE GENOMIC DNA]</scope>
    <source>
        <strain evidence="2 3">YC6267</strain>
    </source>
</reference>
<dbReference type="AlphaFoldDB" id="A0A091AXW3"/>
<feature type="transmembrane region" description="Helical" evidence="1">
    <location>
        <begin position="84"/>
        <end position="106"/>
    </location>
</feature>
<keyword evidence="1" id="KW-0812">Transmembrane</keyword>
<dbReference type="Proteomes" id="UP000029385">
    <property type="component" value="Unassembled WGS sequence"/>
</dbReference>